<keyword evidence="3" id="KW-1185">Reference proteome</keyword>
<reference evidence="2 3" key="1">
    <citation type="submission" date="2014-08" db="EMBL/GenBank/DDBJ databases">
        <authorList>
            <person name="Wibberg D."/>
        </authorList>
    </citation>
    <scope>NUCLEOTIDE SEQUENCE [LARGE SCALE GENOMIC DNA]</scope>
    <source>
        <strain evidence="3">ING2-E5B</strain>
    </source>
</reference>
<dbReference type="InterPro" id="IPR001173">
    <property type="entry name" value="Glyco_trans_2-like"/>
</dbReference>
<organism evidence="2 3">
    <name type="scientific">Fermentimonas caenicola</name>
    <dbReference type="NCBI Taxonomy" id="1562970"/>
    <lineage>
        <taxon>Bacteria</taxon>
        <taxon>Pseudomonadati</taxon>
        <taxon>Bacteroidota</taxon>
        <taxon>Bacteroidia</taxon>
        <taxon>Bacteroidales</taxon>
        <taxon>Dysgonomonadaceae</taxon>
        <taxon>Fermentimonas</taxon>
    </lineage>
</organism>
<dbReference type="HOGENOM" id="CLU_1084410_0_0_10"/>
<dbReference type="Gene3D" id="3.90.550.10">
    <property type="entry name" value="Spore Coat Polysaccharide Biosynthesis Protein SpsA, Chain A"/>
    <property type="match status" value="1"/>
</dbReference>
<dbReference type="SUPFAM" id="SSF53448">
    <property type="entry name" value="Nucleotide-diphospho-sugar transferases"/>
    <property type="match status" value="1"/>
</dbReference>
<evidence type="ECO:0000259" key="1">
    <source>
        <dbReference type="Pfam" id="PF00535"/>
    </source>
</evidence>
<protein>
    <recommendedName>
        <fullName evidence="1">Glycosyltransferase 2-like domain-containing protein</fullName>
    </recommendedName>
</protein>
<proteinExistence type="predicted"/>
<gene>
    <name evidence="2" type="ORF">ING2E5B_1074</name>
</gene>
<dbReference type="AlphaFoldDB" id="A0A098C1L3"/>
<evidence type="ECO:0000313" key="2">
    <source>
        <dbReference type="EMBL" id="CEA15827.1"/>
    </source>
</evidence>
<accession>A0A098C1L3</accession>
<dbReference type="STRING" id="1562970.ING2E5B_1074"/>
<name>A0A098C1L3_9BACT</name>
<dbReference type="KEGG" id="pbt:ING2E5B_1074"/>
<dbReference type="CDD" id="cd00761">
    <property type="entry name" value="Glyco_tranf_GTA_type"/>
    <property type="match status" value="1"/>
</dbReference>
<dbReference type="Pfam" id="PF00535">
    <property type="entry name" value="Glycos_transf_2"/>
    <property type="match status" value="1"/>
</dbReference>
<dbReference type="InterPro" id="IPR029044">
    <property type="entry name" value="Nucleotide-diphossugar_trans"/>
</dbReference>
<sequence>MRTTPLHIVIPVKNSPESTSLTIEAVINSKSEIDFELTVYDDFSEKETADMLDKLASKYNFKVVHLSEVTANPSPNYRLVLQMAQTKAVSSGAHIVIVESDVTVNEDTISKLYNSVNNLDNPGLIAAVTTDEKDIINYPYLFAADLNLGVTSVKKHLSFCCTLLSNAFLSSYDFNKLNPEKSWYDVFISHKAIELGFFNYLDTTCRVIHQPHSSRPWKKLKYRNPFLYYLRKLFKGLDKI</sequence>
<evidence type="ECO:0000313" key="3">
    <source>
        <dbReference type="Proteomes" id="UP000032417"/>
    </source>
</evidence>
<feature type="domain" description="Glycosyltransferase 2-like" evidence="1">
    <location>
        <begin position="8"/>
        <end position="135"/>
    </location>
</feature>
<dbReference type="EMBL" id="LN515532">
    <property type="protein sequence ID" value="CEA15827.1"/>
    <property type="molecule type" value="Genomic_DNA"/>
</dbReference>
<dbReference type="Proteomes" id="UP000032417">
    <property type="component" value="Chromosome 1"/>
</dbReference>